<dbReference type="CDD" id="cd04900">
    <property type="entry name" value="ACT_UUR-like_1"/>
    <property type="match status" value="1"/>
</dbReference>
<dbReference type="NCBIfam" id="NF003467">
    <property type="entry name" value="PRK05092.1"/>
    <property type="match status" value="1"/>
</dbReference>
<name>A0A1H3WQX3_9RHOB</name>
<dbReference type="Pfam" id="PF01966">
    <property type="entry name" value="HD"/>
    <property type="match status" value="1"/>
</dbReference>
<evidence type="ECO:0000256" key="1">
    <source>
        <dbReference type="ARBA" id="ARBA00022679"/>
    </source>
</evidence>
<evidence type="ECO:0000313" key="12">
    <source>
        <dbReference type="Proteomes" id="UP000198703"/>
    </source>
</evidence>
<comment type="caution">
    <text evidence="7">Lacks conserved residue(s) required for the propagation of feature annotation.</text>
</comment>
<dbReference type="Gene3D" id="3.30.460.10">
    <property type="entry name" value="Beta Polymerase, domain 2"/>
    <property type="match status" value="1"/>
</dbReference>
<dbReference type="InterPro" id="IPR002912">
    <property type="entry name" value="ACT_dom"/>
</dbReference>
<comment type="catalytic activity">
    <reaction evidence="7">
        <text>[protein-PII]-L-tyrosine + UTP = [protein-PII]-uridylyl-L-tyrosine + diphosphate</text>
        <dbReference type="Rhea" id="RHEA:13673"/>
        <dbReference type="Rhea" id="RHEA-COMP:12147"/>
        <dbReference type="Rhea" id="RHEA-COMP:12148"/>
        <dbReference type="ChEBI" id="CHEBI:33019"/>
        <dbReference type="ChEBI" id="CHEBI:46398"/>
        <dbReference type="ChEBI" id="CHEBI:46858"/>
        <dbReference type="ChEBI" id="CHEBI:90602"/>
        <dbReference type="EC" id="2.7.7.59"/>
    </reaction>
</comment>
<dbReference type="InterPro" id="IPR045865">
    <property type="entry name" value="ACT-like_dom_sf"/>
</dbReference>
<comment type="domain">
    <text evidence="7">Has four distinct domains: an N-terminal nucleotidyltransferase (NT) domain responsible for UTase activity, a central HD domain that encodes UR activity, and two C-terminal ACT domains that seem to have a role in glutamine sensing.</text>
</comment>
<evidence type="ECO:0000259" key="10">
    <source>
        <dbReference type="PROSITE" id="PS51831"/>
    </source>
</evidence>
<evidence type="ECO:0000259" key="9">
    <source>
        <dbReference type="PROSITE" id="PS51671"/>
    </source>
</evidence>
<evidence type="ECO:0000256" key="2">
    <source>
        <dbReference type="ARBA" id="ARBA00022695"/>
    </source>
</evidence>
<dbReference type="Gene3D" id="3.30.70.260">
    <property type="match status" value="1"/>
</dbReference>
<feature type="region of interest" description="Disordered" evidence="8">
    <location>
        <begin position="1"/>
        <end position="26"/>
    </location>
</feature>
<feature type="region of interest" description="Uridylyltransferase" evidence="7">
    <location>
        <begin position="1"/>
        <end position="386"/>
    </location>
</feature>
<evidence type="ECO:0000256" key="4">
    <source>
        <dbReference type="ARBA" id="ARBA00022801"/>
    </source>
</evidence>
<dbReference type="EMBL" id="FNQM01000002">
    <property type="protein sequence ID" value="SDZ89577.1"/>
    <property type="molecule type" value="Genomic_DNA"/>
</dbReference>
<dbReference type="NCBIfam" id="TIGR01693">
    <property type="entry name" value="UTase_glnD"/>
    <property type="match status" value="1"/>
</dbReference>
<dbReference type="HAMAP" id="MF_00277">
    <property type="entry name" value="PII_uridylyl_transf"/>
    <property type="match status" value="1"/>
</dbReference>
<organism evidence="11 12">
    <name type="scientific">Rubrimonas cliftonensis</name>
    <dbReference type="NCBI Taxonomy" id="89524"/>
    <lineage>
        <taxon>Bacteria</taxon>
        <taxon>Pseudomonadati</taxon>
        <taxon>Pseudomonadota</taxon>
        <taxon>Alphaproteobacteria</taxon>
        <taxon>Rhodobacterales</taxon>
        <taxon>Paracoccaceae</taxon>
        <taxon>Rubrimonas</taxon>
    </lineage>
</organism>
<dbReference type="SUPFAM" id="SSF81593">
    <property type="entry name" value="Nucleotidyltransferase substrate binding subunit/domain"/>
    <property type="match status" value="1"/>
</dbReference>
<dbReference type="STRING" id="89524.SAMN05444370_10284"/>
<dbReference type="InterPro" id="IPR013546">
    <property type="entry name" value="PII_UdlTrfase/GS_AdlTrfase"/>
</dbReference>
<dbReference type="InterPro" id="IPR006674">
    <property type="entry name" value="HD_domain"/>
</dbReference>
<dbReference type="CDD" id="cd00077">
    <property type="entry name" value="HDc"/>
    <property type="match status" value="1"/>
</dbReference>
<dbReference type="EC" id="3.1.4.-" evidence="7"/>
<comment type="function">
    <text evidence="7">Modifies, by uridylylation and deuridylylation, the PII regulatory proteins (GlnB and homologs), in response to the nitrogen status of the cell that GlnD senses through the glutamine level. Under low glutamine levels, catalyzes the conversion of the PII proteins and UTP to PII-UMP and PPi, while under higher glutamine levels, GlnD hydrolyzes PII-UMP to PII and UMP (deuridylylation). Thus, controls uridylylation state and activity of the PII proteins, and plays an important role in the regulation of nitrogen metabolism.</text>
</comment>
<gene>
    <name evidence="7" type="primary">glnD</name>
    <name evidence="11" type="ORF">SAMN05444370_10284</name>
</gene>
<dbReference type="SUPFAM" id="SSF81891">
    <property type="entry name" value="Poly A polymerase C-terminal region-like"/>
    <property type="match status" value="1"/>
</dbReference>
<dbReference type="InterPro" id="IPR003607">
    <property type="entry name" value="HD/PDEase_dom"/>
</dbReference>
<evidence type="ECO:0000256" key="8">
    <source>
        <dbReference type="SAM" id="MobiDB-lite"/>
    </source>
</evidence>
<feature type="domain" description="HD" evidence="10">
    <location>
        <begin position="503"/>
        <end position="625"/>
    </location>
</feature>
<reference evidence="11 12" key="1">
    <citation type="submission" date="2016-10" db="EMBL/GenBank/DDBJ databases">
        <authorList>
            <person name="de Groot N.N."/>
        </authorList>
    </citation>
    <scope>NUCLEOTIDE SEQUENCE [LARGE SCALE GENOMIC DNA]</scope>
    <source>
        <strain evidence="11 12">DSM 15345</strain>
    </source>
</reference>
<dbReference type="CDD" id="cd05401">
    <property type="entry name" value="NT_GlnE_GlnD_like"/>
    <property type="match status" value="1"/>
</dbReference>
<evidence type="ECO:0000256" key="3">
    <source>
        <dbReference type="ARBA" id="ARBA00022737"/>
    </source>
</evidence>
<comment type="catalytic activity">
    <reaction evidence="7">
        <text>[protein-PII]-uridylyl-L-tyrosine + H2O = [protein-PII]-L-tyrosine + UMP + H(+)</text>
        <dbReference type="Rhea" id="RHEA:48600"/>
        <dbReference type="Rhea" id="RHEA-COMP:12147"/>
        <dbReference type="Rhea" id="RHEA-COMP:12148"/>
        <dbReference type="ChEBI" id="CHEBI:15377"/>
        <dbReference type="ChEBI" id="CHEBI:15378"/>
        <dbReference type="ChEBI" id="CHEBI:46858"/>
        <dbReference type="ChEBI" id="CHEBI:57865"/>
        <dbReference type="ChEBI" id="CHEBI:90602"/>
    </reaction>
</comment>
<comment type="cofactor">
    <cofactor evidence="7">
        <name>Mg(2+)</name>
        <dbReference type="ChEBI" id="CHEBI:18420"/>
    </cofactor>
</comment>
<dbReference type="CDD" id="cd04899">
    <property type="entry name" value="ACT_ACR-UUR-like_2"/>
    <property type="match status" value="1"/>
</dbReference>
<proteinExistence type="inferred from homology"/>
<keyword evidence="4 7" id="KW-0378">Hydrolase</keyword>
<dbReference type="OrthoDB" id="9758038at2"/>
<dbReference type="Gene3D" id="1.20.120.330">
    <property type="entry name" value="Nucleotidyltransferases domain 2"/>
    <property type="match status" value="1"/>
</dbReference>
<dbReference type="SUPFAM" id="SSF55021">
    <property type="entry name" value="ACT-like"/>
    <property type="match status" value="2"/>
</dbReference>
<dbReference type="AlphaFoldDB" id="A0A1H3WQX3"/>
<dbReference type="Pfam" id="PF08335">
    <property type="entry name" value="GlnD_UR_UTase"/>
    <property type="match status" value="1"/>
</dbReference>
<sequence>MDRAATADEASASHPSETSTPVDADPLEGLGARVRAMAAGQDATAARAVAHAALSEAVRCAKEAARAALGAQGDGVASARALAASMDAVVRGALDAALALHPNPSPTRGERLCVAAVGGFGRGEMAPFSDIDLLFLRPYKQTAWGESLIECALYLLWDLKLKVGYAVRTPEECLRLAGADVTIRTTLLEKRFLWGDPAPLEQLDARLWKDLFQRTGPEFVQAKLAERDQRHKRNGGSRYLVEPNVKEGKGGLRDLQTLYWIAKYLHHADDVAALVKAGALTEEEVATFSAAERFLWTVRCWLHWVAGRAQEQLSFDMQVEVACRMGYEDRGGRRAVEWFMQNYFRAAKDVGDLTRWFCAALEQSHRKPRPDLRSFARALGLGGATPLAAGFLFRDGRIGLADPDLFDRDPAAMLRLYAEGLRTGSLLHPDAMRAVAAKLDLVDDALRADPEANAIFLSLLARSTDPERALRRMNESGLLGRFIPQFGRIVAMMQFNMYHHYTVDEHTILAVKALRRIRDGELIADLPVASEIVKAGLDMEVMSVALFLHDIGKGLPEDHSEVGAVVARDLCPRLGLDAAQSELVEWLVRHHLLMSDTAQKRDIADPRTVRDFADVVRSPERLRLLLVLTVCDIRAVGPGVWNNWKAQLLRHLYYDTRAVLTGGAERLSRADRVEEAKDAVRRALAGWPAAALEAETARHYPPYWLGLDVDAHAAFAQMAREQAEERAALTAQGRAPAPGAEDALALRIDADAGRDATRVLISIGDHPGIFSRMAAALALARAHIVDARTFTTVDGMATSAFWIQDADGGAYAADQFERLRLAIGRALSGEIAPRKALAERRRSARRRERPFEAPTRVTFDNDASDIYTVIEVDARDRFGLLYDLTRALANCNINIFSAVIATYGEQAVDVFYVKDIFGLKIRSPAKQQAIARRLREAVADAAAQTLAD</sequence>
<dbReference type="PIRSF" id="PIRSF006288">
    <property type="entry name" value="PII_uridyltransf"/>
    <property type="match status" value="1"/>
</dbReference>
<evidence type="ECO:0000256" key="6">
    <source>
        <dbReference type="ARBA" id="ARBA00023268"/>
    </source>
</evidence>
<dbReference type="PROSITE" id="PS51671">
    <property type="entry name" value="ACT"/>
    <property type="match status" value="2"/>
</dbReference>
<dbReference type="GO" id="GO:0006808">
    <property type="term" value="P:regulation of nitrogen utilization"/>
    <property type="evidence" value="ECO:0007669"/>
    <property type="project" value="UniProtKB-UniRule"/>
</dbReference>
<keyword evidence="3" id="KW-0677">Repeat</keyword>
<keyword evidence="5 7" id="KW-0460">Magnesium</keyword>
<protein>
    <recommendedName>
        <fullName evidence="7">Bifunctional uridylyltransferase/uridylyl-removing enzyme</fullName>
        <shortName evidence="7">UTase/UR</shortName>
    </recommendedName>
    <alternativeName>
        <fullName evidence="7">Bifunctional [protein-PII] modification enzyme</fullName>
    </alternativeName>
    <alternativeName>
        <fullName evidence="7">Bifunctional nitrogen sensor protein</fullName>
    </alternativeName>
    <domain>
        <recommendedName>
            <fullName evidence="7">[Protein-PII] uridylyltransferase</fullName>
            <shortName evidence="7">PII uridylyltransferase</shortName>
            <shortName evidence="7">UTase</shortName>
            <ecNumber evidence="7">2.7.7.59</ecNumber>
        </recommendedName>
    </domain>
    <domain>
        <recommendedName>
            <fullName evidence="7">[Protein-PII]-UMP uridylyl-removing enzyme</fullName>
            <shortName evidence="7">UR</shortName>
            <ecNumber evidence="7">3.1.4.-</ecNumber>
        </recommendedName>
    </domain>
</protein>
<dbReference type="EC" id="2.7.7.59" evidence="7"/>
<dbReference type="SMART" id="SM00471">
    <property type="entry name" value="HDc"/>
    <property type="match status" value="1"/>
</dbReference>
<accession>A0A1H3WQX3</accession>
<dbReference type="Pfam" id="PF24931">
    <property type="entry name" value="ACT_ACR9_3rd"/>
    <property type="match status" value="1"/>
</dbReference>
<keyword evidence="2 7" id="KW-0548">Nucleotidyltransferase</keyword>
<dbReference type="RefSeq" id="WP_093248354.1">
    <property type="nucleotide sequence ID" value="NZ_FNQM01000002.1"/>
</dbReference>
<dbReference type="PROSITE" id="PS51831">
    <property type="entry name" value="HD"/>
    <property type="match status" value="1"/>
</dbReference>
<feature type="domain" description="ACT" evidence="9">
    <location>
        <begin position="758"/>
        <end position="834"/>
    </location>
</feature>
<dbReference type="PANTHER" id="PTHR47320">
    <property type="entry name" value="BIFUNCTIONAL URIDYLYLTRANSFERASE/URIDYLYL-REMOVING ENZYME"/>
    <property type="match status" value="1"/>
</dbReference>
<dbReference type="GO" id="GO:0008773">
    <property type="term" value="F:[protein-PII] uridylyltransferase activity"/>
    <property type="evidence" value="ECO:0007669"/>
    <property type="project" value="UniProtKB-UniRule"/>
</dbReference>
<keyword evidence="6 7" id="KW-0511">Multifunctional enzyme</keyword>
<keyword evidence="12" id="KW-1185">Reference proteome</keyword>
<dbReference type="Proteomes" id="UP000198703">
    <property type="component" value="Unassembled WGS sequence"/>
</dbReference>
<dbReference type="PANTHER" id="PTHR47320:SF1">
    <property type="entry name" value="BIFUNCTIONAL URIDYLYLTRANSFERASE_URIDYLYL-REMOVING ENZYME"/>
    <property type="match status" value="1"/>
</dbReference>
<comment type="similarity">
    <text evidence="7">Belongs to the GlnD family.</text>
</comment>
<evidence type="ECO:0000256" key="5">
    <source>
        <dbReference type="ARBA" id="ARBA00022842"/>
    </source>
</evidence>
<keyword evidence="1 7" id="KW-0808">Transferase</keyword>
<dbReference type="GO" id="GO:0008081">
    <property type="term" value="F:phosphoric diester hydrolase activity"/>
    <property type="evidence" value="ECO:0007669"/>
    <property type="project" value="UniProtKB-UniRule"/>
</dbReference>
<dbReference type="InterPro" id="IPR043519">
    <property type="entry name" value="NT_sf"/>
</dbReference>
<dbReference type="Gene3D" id="1.10.3090.10">
    <property type="entry name" value="cca-adding enzyme, domain 2"/>
    <property type="match status" value="1"/>
</dbReference>
<evidence type="ECO:0000313" key="11">
    <source>
        <dbReference type="EMBL" id="SDZ89577.1"/>
    </source>
</evidence>
<evidence type="ECO:0000256" key="7">
    <source>
        <dbReference type="HAMAP-Rule" id="MF_00277"/>
    </source>
</evidence>
<dbReference type="InterPro" id="IPR010043">
    <property type="entry name" value="UTase/UR"/>
</dbReference>
<feature type="domain" description="ACT" evidence="9">
    <location>
        <begin position="869"/>
        <end position="948"/>
    </location>
</feature>
<dbReference type="SUPFAM" id="SSF81301">
    <property type="entry name" value="Nucleotidyltransferase"/>
    <property type="match status" value="1"/>
</dbReference>
<comment type="activity regulation">
    <text evidence="7">Uridylyltransferase (UTase) activity is inhibited by glutamine, while glutamine activates uridylyl-removing (UR) activity.</text>
</comment>